<dbReference type="GO" id="GO:0008296">
    <property type="term" value="F:3'-5'-DNA exonuclease activity"/>
    <property type="evidence" value="ECO:0007669"/>
    <property type="project" value="TreeGrafter"/>
</dbReference>
<dbReference type="InParanoid" id="E1Z4T3"/>
<comment type="cofactor">
    <cofactor evidence="1">
        <name>Mg(2+)</name>
        <dbReference type="ChEBI" id="CHEBI:18420"/>
    </cofactor>
</comment>
<dbReference type="GO" id="GO:0006308">
    <property type="term" value="P:DNA catabolic process"/>
    <property type="evidence" value="ECO:0007669"/>
    <property type="project" value="TreeGrafter"/>
</dbReference>
<keyword evidence="2" id="KW-0540">Nuclease</keyword>
<comment type="similarity">
    <text evidence="7">Belongs to the exonuclease superfamily. TREX family.</text>
</comment>
<feature type="domain" description="Exonuclease" evidence="8">
    <location>
        <begin position="109"/>
        <end position="300"/>
    </location>
</feature>
<dbReference type="SMART" id="SM00479">
    <property type="entry name" value="EXOIII"/>
    <property type="match status" value="1"/>
</dbReference>
<dbReference type="STRING" id="554065.E1Z4T3"/>
<accession>E1Z4T3</accession>
<dbReference type="InterPro" id="IPR036397">
    <property type="entry name" value="RNaseH_sf"/>
</dbReference>
<gene>
    <name evidence="9" type="ORF">CHLNCDRAFT_137905</name>
</gene>
<dbReference type="GO" id="GO:0003676">
    <property type="term" value="F:nucleic acid binding"/>
    <property type="evidence" value="ECO:0007669"/>
    <property type="project" value="InterPro"/>
</dbReference>
<dbReference type="PANTHER" id="PTHR13058:SF19">
    <property type="entry name" value="LD40940P"/>
    <property type="match status" value="1"/>
</dbReference>
<dbReference type="OrthoDB" id="512810at2759"/>
<keyword evidence="3" id="KW-0479">Metal-binding</keyword>
<dbReference type="InterPro" id="IPR012337">
    <property type="entry name" value="RNaseH-like_sf"/>
</dbReference>
<evidence type="ECO:0000259" key="8">
    <source>
        <dbReference type="SMART" id="SM00479"/>
    </source>
</evidence>
<evidence type="ECO:0000256" key="2">
    <source>
        <dbReference type="ARBA" id="ARBA00022722"/>
    </source>
</evidence>
<keyword evidence="4" id="KW-0378">Hydrolase</keyword>
<sequence length="357" mass="37305">MGAHCPPPAETLSIERFAALLVVVCDGHAPLLQGMLGQPQERVRLVLLPASAHPPDYCTRHLAVQAAEGRLPRAPASLRSLQPPYVTLRHCPAARGIAAAVGWTSSHGPALVLDSETTGLSGRDYIHQLAVLNLSSCQLLTALLRTCPRTTGPAAAKASPAGAGSVCGANNQALHDPNRPTFGQLAPLLHAFIAGGGVTSGSGGHQPAPPLVVGHNAPFDARMLIAEWGRRDLPVPREWRLLDTLPLARECVPDCANHKQGTLRQRFGVTLAPGEAEHDAGSDVTVLAQLLPHLVQASGAGTLLALLEGRVLRRNGESFGRTFGDVQLKMRGAVAGGEGAAEAAAFTCGFCHSRVVE</sequence>
<organism evidence="10">
    <name type="scientific">Chlorella variabilis</name>
    <name type="common">Green alga</name>
    <dbReference type="NCBI Taxonomy" id="554065"/>
    <lineage>
        <taxon>Eukaryota</taxon>
        <taxon>Viridiplantae</taxon>
        <taxon>Chlorophyta</taxon>
        <taxon>core chlorophytes</taxon>
        <taxon>Trebouxiophyceae</taxon>
        <taxon>Chlorellales</taxon>
        <taxon>Chlorellaceae</taxon>
        <taxon>Chlorella clade</taxon>
        <taxon>Chlorella</taxon>
    </lineage>
</organism>
<dbReference type="SUPFAM" id="SSF53098">
    <property type="entry name" value="Ribonuclease H-like"/>
    <property type="match status" value="1"/>
</dbReference>
<dbReference type="PANTHER" id="PTHR13058">
    <property type="entry name" value="THREE PRIME REPAIR EXONUCLEASE 1, 2"/>
    <property type="match status" value="1"/>
</dbReference>
<evidence type="ECO:0000256" key="4">
    <source>
        <dbReference type="ARBA" id="ARBA00022801"/>
    </source>
</evidence>
<evidence type="ECO:0000256" key="3">
    <source>
        <dbReference type="ARBA" id="ARBA00022723"/>
    </source>
</evidence>
<evidence type="ECO:0000256" key="5">
    <source>
        <dbReference type="ARBA" id="ARBA00022839"/>
    </source>
</evidence>
<evidence type="ECO:0000256" key="6">
    <source>
        <dbReference type="ARBA" id="ARBA00022842"/>
    </source>
</evidence>
<name>E1Z4T3_CHLVA</name>
<proteinExistence type="inferred from homology"/>
<dbReference type="AlphaFoldDB" id="E1Z4T3"/>
<dbReference type="GeneID" id="17358600"/>
<keyword evidence="5" id="KW-0269">Exonuclease</keyword>
<evidence type="ECO:0000256" key="7">
    <source>
        <dbReference type="ARBA" id="ARBA00025769"/>
    </source>
</evidence>
<dbReference type="InterPro" id="IPR040393">
    <property type="entry name" value="TREX1/2"/>
</dbReference>
<evidence type="ECO:0000313" key="10">
    <source>
        <dbReference type="Proteomes" id="UP000008141"/>
    </source>
</evidence>
<keyword evidence="6" id="KW-0460">Magnesium</keyword>
<dbReference type="GO" id="GO:0046872">
    <property type="term" value="F:metal ion binding"/>
    <property type="evidence" value="ECO:0007669"/>
    <property type="project" value="UniProtKB-KW"/>
</dbReference>
<dbReference type="EMBL" id="GL433836">
    <property type="protein sequence ID" value="EFN59111.1"/>
    <property type="molecule type" value="Genomic_DNA"/>
</dbReference>
<keyword evidence="10" id="KW-1185">Reference proteome</keyword>
<dbReference type="KEGG" id="cvr:CHLNCDRAFT_137905"/>
<dbReference type="RefSeq" id="XP_005851213.1">
    <property type="nucleotide sequence ID" value="XM_005851151.1"/>
</dbReference>
<dbReference type="InterPro" id="IPR013520">
    <property type="entry name" value="Ribonucl_H"/>
</dbReference>
<evidence type="ECO:0000256" key="1">
    <source>
        <dbReference type="ARBA" id="ARBA00001946"/>
    </source>
</evidence>
<dbReference type="GO" id="GO:0005737">
    <property type="term" value="C:cytoplasm"/>
    <property type="evidence" value="ECO:0007669"/>
    <property type="project" value="TreeGrafter"/>
</dbReference>
<dbReference type="Gene3D" id="3.30.420.10">
    <property type="entry name" value="Ribonuclease H-like superfamily/Ribonuclease H"/>
    <property type="match status" value="1"/>
</dbReference>
<protein>
    <recommendedName>
        <fullName evidence="8">Exonuclease domain-containing protein</fullName>
    </recommendedName>
</protein>
<reference evidence="9 10" key="1">
    <citation type="journal article" date="2010" name="Plant Cell">
        <title>The Chlorella variabilis NC64A genome reveals adaptation to photosymbiosis, coevolution with viruses, and cryptic sex.</title>
        <authorList>
            <person name="Blanc G."/>
            <person name="Duncan G."/>
            <person name="Agarkova I."/>
            <person name="Borodovsky M."/>
            <person name="Gurnon J."/>
            <person name="Kuo A."/>
            <person name="Lindquist E."/>
            <person name="Lucas S."/>
            <person name="Pangilinan J."/>
            <person name="Polle J."/>
            <person name="Salamov A."/>
            <person name="Terry A."/>
            <person name="Yamada T."/>
            <person name="Dunigan D.D."/>
            <person name="Grigoriev I.V."/>
            <person name="Claverie J.M."/>
            <person name="Van Etten J.L."/>
        </authorList>
    </citation>
    <scope>NUCLEOTIDE SEQUENCE [LARGE SCALE GENOMIC DNA]</scope>
    <source>
        <strain evidence="9 10">NC64A</strain>
    </source>
</reference>
<dbReference type="CDD" id="cd06127">
    <property type="entry name" value="DEDDh"/>
    <property type="match status" value="1"/>
</dbReference>
<evidence type="ECO:0000313" key="9">
    <source>
        <dbReference type="EMBL" id="EFN59111.1"/>
    </source>
</evidence>
<dbReference type="Proteomes" id="UP000008141">
    <property type="component" value="Unassembled WGS sequence"/>
</dbReference>